<dbReference type="EMBL" id="CM043808">
    <property type="protein sequence ID" value="KAI4802287.1"/>
    <property type="molecule type" value="Genomic_DNA"/>
</dbReference>
<evidence type="ECO:0000313" key="2">
    <source>
        <dbReference type="Proteomes" id="UP001057452"/>
    </source>
</evidence>
<keyword evidence="2" id="KW-1185">Reference proteome</keyword>
<reference evidence="1" key="1">
    <citation type="submission" date="2022-05" db="EMBL/GenBank/DDBJ databases">
        <title>Chromosome-level genome of Chaenocephalus aceratus.</title>
        <authorList>
            <person name="Park H."/>
        </authorList>
    </citation>
    <scope>NUCLEOTIDE SEQUENCE</scope>
    <source>
        <strain evidence="1">KU_202001</strain>
    </source>
</reference>
<gene>
    <name evidence="1" type="ORF">KUCAC02_020135</name>
</gene>
<name>A0ACB9VR89_CHAAC</name>
<dbReference type="Proteomes" id="UP001057452">
    <property type="component" value="Chromosome 24"/>
</dbReference>
<evidence type="ECO:0000313" key="1">
    <source>
        <dbReference type="EMBL" id="KAI4802287.1"/>
    </source>
</evidence>
<protein>
    <submittedName>
        <fullName evidence="1">Uncharacterized protein</fullName>
    </submittedName>
</protein>
<feature type="non-terminal residue" evidence="1">
    <location>
        <position position="397"/>
    </location>
</feature>
<accession>A0ACB9VR89</accession>
<sequence>MERREAPPSVRIIHSGHACNVEEERHTERVYTIREGETLELTCLVTGHPRPQIRWTKTAGSVSDRFHDSSVFNQTLNIAKILRTQGGRYYCKAENGLGSPAIKSIRVDVYSVQGRLVEVCLLYVCLPSMEFMKGLRDQTAADGVCLAAMLAFFYPVGQYIWYFLSHQKKYLDEPTVTVHQSIGEAKEQFYYERTVFLRCVANSNPPVRYSWHRGREVLTQGSDKGVEIYEPFFTQGETKILKLKNLRPQDYANYSCVASVRNVCAILDRSVIFKLTNKTASPSIKLLVEDPIVVNPGQTVSLVCITTGGEPPPILTWICSNDSLPQRSVVKGGTLTLPAITSDEAGVYSCVASNSVGNPAKKSTTIVVRVPIDWSGMAIKMVNPTKVEAQMEVEWTG</sequence>
<proteinExistence type="predicted"/>
<organism evidence="1 2">
    <name type="scientific">Chaenocephalus aceratus</name>
    <name type="common">Blackfin icefish</name>
    <name type="synonym">Chaenichthys aceratus</name>
    <dbReference type="NCBI Taxonomy" id="36190"/>
    <lineage>
        <taxon>Eukaryota</taxon>
        <taxon>Metazoa</taxon>
        <taxon>Chordata</taxon>
        <taxon>Craniata</taxon>
        <taxon>Vertebrata</taxon>
        <taxon>Euteleostomi</taxon>
        <taxon>Actinopterygii</taxon>
        <taxon>Neopterygii</taxon>
        <taxon>Teleostei</taxon>
        <taxon>Neoteleostei</taxon>
        <taxon>Acanthomorphata</taxon>
        <taxon>Eupercaria</taxon>
        <taxon>Perciformes</taxon>
        <taxon>Notothenioidei</taxon>
        <taxon>Channichthyidae</taxon>
        <taxon>Chaenocephalus</taxon>
    </lineage>
</organism>
<comment type="caution">
    <text evidence="1">The sequence shown here is derived from an EMBL/GenBank/DDBJ whole genome shotgun (WGS) entry which is preliminary data.</text>
</comment>